<keyword evidence="1" id="KW-0326">Glycosidase</keyword>
<accession>A0ACD4RF55</accession>
<evidence type="ECO:0000313" key="2">
    <source>
        <dbReference type="Proteomes" id="UP001226091"/>
    </source>
</evidence>
<evidence type="ECO:0000313" key="1">
    <source>
        <dbReference type="EMBL" id="WHZ59143.1"/>
    </source>
</evidence>
<gene>
    <name evidence="1" type="ORF">QLQ22_07380</name>
</gene>
<reference evidence="2" key="1">
    <citation type="journal article" date="2025" name="Aquaculture">
        <title>Assessment of the bioflocculant production and safety properties of Metabacillus hrfriensis sp. nov. based on phenotypic and whole-genome sequencing analysis.</title>
        <authorList>
            <person name="Zhang R."/>
            <person name="Zhao Z."/>
            <person name="Luo L."/>
            <person name="Wang S."/>
            <person name="Guo K."/>
            <person name="Xu W."/>
        </authorList>
    </citation>
    <scope>NUCLEOTIDE SEQUENCE [LARGE SCALE GENOMIC DNA]</scope>
    <source>
        <strain evidence="2">CT-WN-B3</strain>
    </source>
</reference>
<dbReference type="Proteomes" id="UP001226091">
    <property type="component" value="Chromosome"/>
</dbReference>
<dbReference type="EC" id="3.2.2.-" evidence="1"/>
<proteinExistence type="predicted"/>
<sequence length="315" mass="35128">MALKVLLFGDIGIDDIVALIYGALHEEIEIVGVVADYGNIPRKNAMASVQYLHDLFNQSDHIPIFEGAELPMTGENPTYYPEIHGEYGMGPIIPEQEYSGKGDNFLEIVKLIEAHGQDLTIISIGRLTSLATMFIHYRTLMNSVKAYYVMGGAFWVPGNVTPVSEANFHADPVAAKVVLTHASNLTIIPLNVTERAIVSQEMVDYIASIGKAKILKPLLDYYFAFYKKRNPAAPGSPVHDALTIMAPLHPEMLSYRSLPVYVVQSKDGIERGHSIADIRPYVKIGEKEKKHRIAFELNYSLFFSKFMSTMTGERF</sequence>
<dbReference type="EMBL" id="CP126116">
    <property type="protein sequence ID" value="WHZ59143.1"/>
    <property type="molecule type" value="Genomic_DNA"/>
</dbReference>
<organism evidence="1 2">
    <name type="scientific">Metabacillus hrfriensis</name>
    <dbReference type="NCBI Taxonomy" id="3048891"/>
    <lineage>
        <taxon>Bacteria</taxon>
        <taxon>Bacillati</taxon>
        <taxon>Bacillota</taxon>
        <taxon>Bacilli</taxon>
        <taxon>Bacillales</taxon>
        <taxon>Bacillaceae</taxon>
        <taxon>Metabacillus</taxon>
    </lineage>
</organism>
<keyword evidence="2" id="KW-1185">Reference proteome</keyword>
<keyword evidence="1" id="KW-0378">Hydrolase</keyword>
<protein>
    <submittedName>
        <fullName evidence="1">Nucleoside hydrolase</fullName>
        <ecNumber evidence="1">3.2.2.-</ecNumber>
    </submittedName>
</protein>
<name>A0ACD4RF55_9BACI</name>